<keyword evidence="8" id="KW-1185">Reference proteome</keyword>
<evidence type="ECO:0000256" key="5">
    <source>
        <dbReference type="ARBA" id="ARBA00047707"/>
    </source>
</evidence>
<dbReference type="PANTHER" id="PTHR43539">
    <property type="entry name" value="FLAVIN-BINDING MONOOXYGENASE-LIKE PROTEIN (AFU_ORTHOLOGUE AFUA_4G09220)"/>
    <property type="match status" value="1"/>
</dbReference>
<comment type="catalytic activity">
    <reaction evidence="5">
        <text>indole-3-pyruvate + NADPH + O2 + H(+) = (indol-3-yl)acetate + CO2 + NADP(+) + H2O</text>
        <dbReference type="Rhea" id="RHEA:34331"/>
        <dbReference type="ChEBI" id="CHEBI:15377"/>
        <dbReference type="ChEBI" id="CHEBI:15378"/>
        <dbReference type="ChEBI" id="CHEBI:15379"/>
        <dbReference type="ChEBI" id="CHEBI:16526"/>
        <dbReference type="ChEBI" id="CHEBI:17640"/>
        <dbReference type="ChEBI" id="CHEBI:30854"/>
        <dbReference type="ChEBI" id="CHEBI:57783"/>
        <dbReference type="ChEBI" id="CHEBI:58349"/>
        <dbReference type="EC" id="1.14.13.168"/>
    </reaction>
</comment>
<dbReference type="Proteomes" id="UP001412067">
    <property type="component" value="Unassembled WGS sequence"/>
</dbReference>
<comment type="similarity">
    <text evidence="1 6">Belongs to the FMO family.</text>
</comment>
<reference evidence="7 8" key="1">
    <citation type="journal article" date="2022" name="Nat. Plants">
        <title>Genomes of leafy and leafless Platanthera orchids illuminate the evolution of mycoheterotrophy.</title>
        <authorList>
            <person name="Li M.H."/>
            <person name="Liu K.W."/>
            <person name="Li Z."/>
            <person name="Lu H.C."/>
            <person name="Ye Q.L."/>
            <person name="Zhang D."/>
            <person name="Wang J.Y."/>
            <person name="Li Y.F."/>
            <person name="Zhong Z.M."/>
            <person name="Liu X."/>
            <person name="Yu X."/>
            <person name="Liu D.K."/>
            <person name="Tu X.D."/>
            <person name="Liu B."/>
            <person name="Hao Y."/>
            <person name="Liao X.Y."/>
            <person name="Jiang Y.T."/>
            <person name="Sun W.H."/>
            <person name="Chen J."/>
            <person name="Chen Y.Q."/>
            <person name="Ai Y."/>
            <person name="Zhai J.W."/>
            <person name="Wu S.S."/>
            <person name="Zhou Z."/>
            <person name="Hsiao Y.Y."/>
            <person name="Wu W.L."/>
            <person name="Chen Y.Y."/>
            <person name="Lin Y.F."/>
            <person name="Hsu J.L."/>
            <person name="Li C.Y."/>
            <person name="Wang Z.W."/>
            <person name="Zhao X."/>
            <person name="Zhong W.Y."/>
            <person name="Ma X.K."/>
            <person name="Ma L."/>
            <person name="Huang J."/>
            <person name="Chen G.Z."/>
            <person name="Huang M.Z."/>
            <person name="Huang L."/>
            <person name="Peng D.H."/>
            <person name="Luo Y.B."/>
            <person name="Zou S.Q."/>
            <person name="Chen S.P."/>
            <person name="Lan S."/>
            <person name="Tsai W.C."/>
            <person name="Van de Peer Y."/>
            <person name="Liu Z.J."/>
        </authorList>
    </citation>
    <scope>NUCLEOTIDE SEQUENCE [LARGE SCALE GENOMIC DNA]</scope>
    <source>
        <strain evidence="7">Lor288</strain>
    </source>
</reference>
<gene>
    <name evidence="7" type="primary">YUC4</name>
    <name evidence="7" type="ORF">KSP40_PGU020330</name>
</gene>
<dbReference type="InterPro" id="IPR020946">
    <property type="entry name" value="Flavin_mOase-like"/>
</dbReference>
<evidence type="ECO:0000313" key="7">
    <source>
        <dbReference type="EMBL" id="KAK8958436.1"/>
    </source>
</evidence>
<organism evidence="7 8">
    <name type="scientific">Platanthera guangdongensis</name>
    <dbReference type="NCBI Taxonomy" id="2320717"/>
    <lineage>
        <taxon>Eukaryota</taxon>
        <taxon>Viridiplantae</taxon>
        <taxon>Streptophyta</taxon>
        <taxon>Embryophyta</taxon>
        <taxon>Tracheophyta</taxon>
        <taxon>Spermatophyta</taxon>
        <taxon>Magnoliopsida</taxon>
        <taxon>Liliopsida</taxon>
        <taxon>Asparagales</taxon>
        <taxon>Orchidaceae</taxon>
        <taxon>Orchidoideae</taxon>
        <taxon>Orchideae</taxon>
        <taxon>Orchidinae</taxon>
        <taxon>Platanthera</taxon>
    </lineage>
</organism>
<keyword evidence="4 6" id="KW-0560">Oxidoreductase</keyword>
<name>A0ABR2M2X8_9ASPA</name>
<dbReference type="PANTHER" id="PTHR43539:SF78">
    <property type="entry name" value="FLAVIN-CONTAINING MONOOXYGENASE"/>
    <property type="match status" value="1"/>
</dbReference>
<dbReference type="Pfam" id="PF00743">
    <property type="entry name" value="FMO-like"/>
    <property type="match status" value="1"/>
</dbReference>
<dbReference type="InterPro" id="IPR036188">
    <property type="entry name" value="FAD/NAD-bd_sf"/>
</dbReference>
<evidence type="ECO:0000256" key="6">
    <source>
        <dbReference type="RuleBase" id="RU361177"/>
    </source>
</evidence>
<dbReference type="PRINTS" id="PR00368">
    <property type="entry name" value="FADPNR"/>
</dbReference>
<keyword evidence="2 6" id="KW-0285">Flavoprotein</keyword>
<dbReference type="GO" id="GO:0004497">
    <property type="term" value="F:monooxygenase activity"/>
    <property type="evidence" value="ECO:0007669"/>
    <property type="project" value="UniProtKB-KW"/>
</dbReference>
<proteinExistence type="inferred from homology"/>
<dbReference type="InterPro" id="IPR050982">
    <property type="entry name" value="Auxin_biosynth/cation_transpt"/>
</dbReference>
<protein>
    <recommendedName>
        <fullName evidence="6">Flavin-containing monooxygenase</fullName>
        <ecNumber evidence="6">1.-.-.-</ecNumber>
    </recommendedName>
</protein>
<dbReference type="SUPFAM" id="SSF51905">
    <property type="entry name" value="FAD/NAD(P)-binding domain"/>
    <property type="match status" value="2"/>
</dbReference>
<sequence length="406" mass="44140">MDSSLTHDTSPSPKLTTYIPGPIIVGAGPSGLAAAACLADAGIPFTVLEKSDSLASLWRHRSYDRLSLHLPKQFCQLPLMEFPKHFPKYPSKEQFISYVESYAAAYGINPRFGCAVEHAEFDSNAGGWRVEFLTRWLVVATGENAVQVVPEFPGLPNFSGGIIHSSEYKSGAVYAGKKILVVGCGNSGMEISLDLCRHNARPSIVVRNNVHVLPREIMGCSTFGIAVGLLKWLPLRVVDGILLFMAHLVLGDTGSVGLRRSKTGPLELKDLTGKTPVMDVGALSLIKSGKIKVTEGVREITGDGAKFVDGKEEQFDAVIFATGYKSNVPSWLQVIASHTYYIRALLLSFFFSSEGMPKTPFPNGWKGEKGLYSVGFTRRGLLGTSFDARNIARDIKHCWKLASSPT</sequence>
<evidence type="ECO:0000256" key="1">
    <source>
        <dbReference type="ARBA" id="ARBA00009183"/>
    </source>
</evidence>
<evidence type="ECO:0000313" key="8">
    <source>
        <dbReference type="Proteomes" id="UP001412067"/>
    </source>
</evidence>
<dbReference type="PRINTS" id="PR00469">
    <property type="entry name" value="PNDRDTASEII"/>
</dbReference>
<evidence type="ECO:0000256" key="4">
    <source>
        <dbReference type="ARBA" id="ARBA00023002"/>
    </source>
</evidence>
<keyword evidence="6 7" id="KW-0503">Monooxygenase</keyword>
<dbReference type="EC" id="1.-.-.-" evidence="6"/>
<dbReference type="EMBL" id="JBBWWR010000012">
    <property type="protein sequence ID" value="KAK8958436.1"/>
    <property type="molecule type" value="Genomic_DNA"/>
</dbReference>
<comment type="cofactor">
    <cofactor evidence="6">
        <name>FAD</name>
        <dbReference type="ChEBI" id="CHEBI:57692"/>
    </cofactor>
</comment>
<accession>A0ABR2M2X8</accession>
<keyword evidence="3 6" id="KW-0274">FAD</keyword>
<comment type="caution">
    <text evidence="7">The sequence shown here is derived from an EMBL/GenBank/DDBJ whole genome shotgun (WGS) entry which is preliminary data.</text>
</comment>
<dbReference type="Gene3D" id="3.50.50.60">
    <property type="entry name" value="FAD/NAD(P)-binding domain"/>
    <property type="match status" value="1"/>
</dbReference>
<evidence type="ECO:0000256" key="2">
    <source>
        <dbReference type="ARBA" id="ARBA00022630"/>
    </source>
</evidence>
<evidence type="ECO:0000256" key="3">
    <source>
        <dbReference type="ARBA" id="ARBA00022827"/>
    </source>
</evidence>